<dbReference type="PANTHER" id="PTHR48081:SF8">
    <property type="entry name" value="ALPHA_BETA HYDROLASE FOLD-3 DOMAIN-CONTAINING PROTEIN-RELATED"/>
    <property type="match status" value="1"/>
</dbReference>
<evidence type="ECO:0000313" key="3">
    <source>
        <dbReference type="EMBL" id="KAF2195126.1"/>
    </source>
</evidence>
<name>A0A6A6EYZ5_9PEZI</name>
<dbReference type="Gene3D" id="3.40.50.1820">
    <property type="entry name" value="alpha/beta hydrolase"/>
    <property type="match status" value="1"/>
</dbReference>
<dbReference type="GO" id="GO:0016787">
    <property type="term" value="F:hydrolase activity"/>
    <property type="evidence" value="ECO:0007669"/>
    <property type="project" value="UniProtKB-KW"/>
</dbReference>
<accession>A0A6A6EYZ5</accession>
<dbReference type="InterPro" id="IPR050300">
    <property type="entry name" value="GDXG_lipolytic_enzyme"/>
</dbReference>
<dbReference type="Pfam" id="PF07859">
    <property type="entry name" value="Abhydrolase_3"/>
    <property type="match status" value="1"/>
</dbReference>
<proteinExistence type="predicted"/>
<evidence type="ECO:0000256" key="1">
    <source>
        <dbReference type="ARBA" id="ARBA00022801"/>
    </source>
</evidence>
<organism evidence="3 4">
    <name type="scientific">Zopfia rhizophila CBS 207.26</name>
    <dbReference type="NCBI Taxonomy" id="1314779"/>
    <lineage>
        <taxon>Eukaryota</taxon>
        <taxon>Fungi</taxon>
        <taxon>Dikarya</taxon>
        <taxon>Ascomycota</taxon>
        <taxon>Pezizomycotina</taxon>
        <taxon>Dothideomycetes</taxon>
        <taxon>Dothideomycetes incertae sedis</taxon>
        <taxon>Zopfiaceae</taxon>
        <taxon>Zopfia</taxon>
    </lineage>
</organism>
<sequence>MALQFLRAKLSILPSLFQPAYDAIFSTFPWWQRWRLLTLQPINLLTALITSPTWLFNNRYTVLYISTRSGQKRCLVYLPRNQDPKTRKILRPIHLDIHGGAFIGGLPEHDTRWCSYLSDSTGAVVVSCSYRLAPRHTFPAAHDDVDDIVTYLLSNAEAQFGADPNLFTTSGSSVGGNLALSTAIDLQRSQPSMESQTQKKSGVGVKAFVGFYTPVDFRLKPEQKPKPPSFPTSDPLAFLLPMYDAYAGPSRQANLTNPRLNPIIAEKEFLPQNILLIVPGIDILVHEQLSLVERIREELEREGGSESRVEAKVIENAFHGWIELPKAVLEKERIDAFEAGVLFIKEVHSRCGFDVGAI</sequence>
<keyword evidence="4" id="KW-1185">Reference proteome</keyword>
<dbReference type="EMBL" id="ML994610">
    <property type="protein sequence ID" value="KAF2195126.1"/>
    <property type="molecule type" value="Genomic_DNA"/>
</dbReference>
<evidence type="ECO:0000313" key="4">
    <source>
        <dbReference type="Proteomes" id="UP000800200"/>
    </source>
</evidence>
<gene>
    <name evidence="3" type="ORF">K469DRAFT_743775</name>
</gene>
<reference evidence="3" key="1">
    <citation type="journal article" date="2020" name="Stud. Mycol.">
        <title>101 Dothideomycetes genomes: a test case for predicting lifestyles and emergence of pathogens.</title>
        <authorList>
            <person name="Haridas S."/>
            <person name="Albert R."/>
            <person name="Binder M."/>
            <person name="Bloem J."/>
            <person name="Labutti K."/>
            <person name="Salamov A."/>
            <person name="Andreopoulos B."/>
            <person name="Baker S."/>
            <person name="Barry K."/>
            <person name="Bills G."/>
            <person name="Bluhm B."/>
            <person name="Cannon C."/>
            <person name="Castanera R."/>
            <person name="Culley D."/>
            <person name="Daum C."/>
            <person name="Ezra D."/>
            <person name="Gonzalez J."/>
            <person name="Henrissat B."/>
            <person name="Kuo A."/>
            <person name="Liang C."/>
            <person name="Lipzen A."/>
            <person name="Lutzoni F."/>
            <person name="Magnuson J."/>
            <person name="Mondo S."/>
            <person name="Nolan M."/>
            <person name="Ohm R."/>
            <person name="Pangilinan J."/>
            <person name="Park H.-J."/>
            <person name="Ramirez L."/>
            <person name="Alfaro M."/>
            <person name="Sun H."/>
            <person name="Tritt A."/>
            <person name="Yoshinaga Y."/>
            <person name="Zwiers L.-H."/>
            <person name="Turgeon B."/>
            <person name="Goodwin S."/>
            <person name="Spatafora J."/>
            <person name="Crous P."/>
            <person name="Grigoriev I."/>
        </authorList>
    </citation>
    <scope>NUCLEOTIDE SEQUENCE</scope>
    <source>
        <strain evidence="3">CBS 207.26</strain>
    </source>
</reference>
<protein>
    <submittedName>
        <fullName evidence="3">Alpha/beta-hydrolase</fullName>
    </submittedName>
</protein>
<evidence type="ECO:0000259" key="2">
    <source>
        <dbReference type="Pfam" id="PF07859"/>
    </source>
</evidence>
<dbReference type="PANTHER" id="PTHR48081">
    <property type="entry name" value="AB HYDROLASE SUPERFAMILY PROTEIN C4A8.06C"/>
    <property type="match status" value="1"/>
</dbReference>
<dbReference type="InterPro" id="IPR029058">
    <property type="entry name" value="AB_hydrolase_fold"/>
</dbReference>
<feature type="domain" description="Alpha/beta hydrolase fold-3" evidence="2">
    <location>
        <begin position="96"/>
        <end position="322"/>
    </location>
</feature>
<dbReference type="SUPFAM" id="SSF53474">
    <property type="entry name" value="alpha/beta-Hydrolases"/>
    <property type="match status" value="1"/>
</dbReference>
<keyword evidence="1 3" id="KW-0378">Hydrolase</keyword>
<dbReference type="InterPro" id="IPR013094">
    <property type="entry name" value="AB_hydrolase_3"/>
</dbReference>
<dbReference type="OrthoDB" id="408631at2759"/>
<dbReference type="Proteomes" id="UP000800200">
    <property type="component" value="Unassembled WGS sequence"/>
</dbReference>
<dbReference type="AlphaFoldDB" id="A0A6A6EYZ5"/>